<dbReference type="Proteomes" id="UP000712600">
    <property type="component" value="Unassembled WGS sequence"/>
</dbReference>
<gene>
    <name evidence="2" type="ORF">F2Q69_00016595</name>
</gene>
<feature type="region of interest" description="Disordered" evidence="1">
    <location>
        <begin position="1"/>
        <end position="30"/>
    </location>
</feature>
<accession>A0A8S9R5Q5</accession>
<organism evidence="2 3">
    <name type="scientific">Brassica cretica</name>
    <name type="common">Mustard</name>
    <dbReference type="NCBI Taxonomy" id="69181"/>
    <lineage>
        <taxon>Eukaryota</taxon>
        <taxon>Viridiplantae</taxon>
        <taxon>Streptophyta</taxon>
        <taxon>Embryophyta</taxon>
        <taxon>Tracheophyta</taxon>
        <taxon>Spermatophyta</taxon>
        <taxon>Magnoliopsida</taxon>
        <taxon>eudicotyledons</taxon>
        <taxon>Gunneridae</taxon>
        <taxon>Pentapetalae</taxon>
        <taxon>rosids</taxon>
        <taxon>malvids</taxon>
        <taxon>Brassicales</taxon>
        <taxon>Brassicaceae</taxon>
        <taxon>Brassiceae</taxon>
        <taxon>Brassica</taxon>
    </lineage>
</organism>
<evidence type="ECO:0000313" key="3">
    <source>
        <dbReference type="Proteomes" id="UP000712600"/>
    </source>
</evidence>
<evidence type="ECO:0000313" key="2">
    <source>
        <dbReference type="EMBL" id="KAF3557595.1"/>
    </source>
</evidence>
<feature type="compositionally biased region" description="Low complexity" evidence="1">
    <location>
        <begin position="16"/>
        <end position="27"/>
    </location>
</feature>
<name>A0A8S9R5Q5_BRACR</name>
<protein>
    <submittedName>
        <fullName evidence="2">Uncharacterized protein</fullName>
    </submittedName>
</protein>
<evidence type="ECO:0000256" key="1">
    <source>
        <dbReference type="SAM" id="MobiDB-lite"/>
    </source>
</evidence>
<proteinExistence type="predicted"/>
<feature type="region of interest" description="Disordered" evidence="1">
    <location>
        <begin position="42"/>
        <end position="63"/>
    </location>
</feature>
<dbReference type="EMBL" id="QGKX02000996">
    <property type="protein sequence ID" value="KAF3557595.1"/>
    <property type="molecule type" value="Genomic_DNA"/>
</dbReference>
<sequence>MPSKRRLSREEKGKDGTTSPSPVSGSPLDEFDLIHRDALRDTENMSLSQRLLVANSHRQTREE</sequence>
<dbReference type="AlphaFoldDB" id="A0A8S9R5Q5"/>
<comment type="caution">
    <text evidence="2">The sequence shown here is derived from an EMBL/GenBank/DDBJ whole genome shotgun (WGS) entry which is preliminary data.</text>
</comment>
<reference evidence="2" key="1">
    <citation type="submission" date="2019-12" db="EMBL/GenBank/DDBJ databases">
        <title>Genome sequencing and annotation of Brassica cretica.</title>
        <authorList>
            <person name="Studholme D.J."/>
            <person name="Sarris P."/>
        </authorList>
    </citation>
    <scope>NUCLEOTIDE SEQUENCE</scope>
    <source>
        <strain evidence="2">PFS-109/04</strain>
        <tissue evidence="2">Leaf</tissue>
    </source>
</reference>